<keyword evidence="1" id="KW-0472">Membrane</keyword>
<evidence type="ECO:0000313" key="2">
    <source>
        <dbReference type="EMBL" id="NVE93407.1"/>
    </source>
</evidence>
<accession>A0A850H2N5</accession>
<keyword evidence="1" id="KW-0812">Transmembrane</keyword>
<name>A0A850H2N5_9SPHN</name>
<gene>
    <name evidence="2" type="ORF">HUO12_00685</name>
</gene>
<evidence type="ECO:0000256" key="1">
    <source>
        <dbReference type="SAM" id="Phobius"/>
    </source>
</evidence>
<proteinExistence type="predicted"/>
<keyword evidence="3" id="KW-1185">Reference proteome</keyword>
<sequence>MDSELVLIFTFVTTVLVILGFTANRIVSKALDHKKWMEENRASKRGSVSSDRQDALEERVRVLERIVTDKDVNLAGQIEALRDMQDIEQLTTGREKTS</sequence>
<dbReference type="RefSeq" id="WP_176271777.1">
    <property type="nucleotide sequence ID" value="NZ_JABWTA010000001.1"/>
</dbReference>
<keyword evidence="1" id="KW-1133">Transmembrane helix</keyword>
<dbReference type="EMBL" id="JABWTA010000001">
    <property type="protein sequence ID" value="NVE93407.1"/>
    <property type="molecule type" value="Genomic_DNA"/>
</dbReference>
<organism evidence="2 3">
    <name type="scientific">Altererythrobacter lutimaris</name>
    <dbReference type="NCBI Taxonomy" id="2743979"/>
    <lineage>
        <taxon>Bacteria</taxon>
        <taxon>Pseudomonadati</taxon>
        <taxon>Pseudomonadota</taxon>
        <taxon>Alphaproteobacteria</taxon>
        <taxon>Sphingomonadales</taxon>
        <taxon>Erythrobacteraceae</taxon>
        <taxon>Altererythrobacter</taxon>
    </lineage>
</organism>
<reference evidence="2 3" key="1">
    <citation type="submission" date="2020-06" db="EMBL/GenBank/DDBJ databases">
        <title>Altererythrobacter lutimaris sp. nov., a marine bacterium isolated from a tidal flat.</title>
        <authorList>
            <person name="Kim D."/>
            <person name="Yoo Y."/>
            <person name="Kim J.-J."/>
        </authorList>
    </citation>
    <scope>NUCLEOTIDE SEQUENCE [LARGE SCALE GENOMIC DNA]</scope>
    <source>
        <strain evidence="2 3">JGD-16</strain>
    </source>
</reference>
<dbReference type="Proteomes" id="UP000546031">
    <property type="component" value="Unassembled WGS sequence"/>
</dbReference>
<dbReference type="AlphaFoldDB" id="A0A850H2N5"/>
<feature type="transmembrane region" description="Helical" evidence="1">
    <location>
        <begin position="6"/>
        <end position="27"/>
    </location>
</feature>
<evidence type="ECO:0000313" key="3">
    <source>
        <dbReference type="Proteomes" id="UP000546031"/>
    </source>
</evidence>
<protein>
    <submittedName>
        <fullName evidence="2">Uncharacterized protein</fullName>
    </submittedName>
</protein>
<comment type="caution">
    <text evidence="2">The sequence shown here is derived from an EMBL/GenBank/DDBJ whole genome shotgun (WGS) entry which is preliminary data.</text>
</comment>